<protein>
    <submittedName>
        <fullName evidence="9">Protein-disulfide isomerase</fullName>
    </submittedName>
    <submittedName>
        <fullName evidence="8">Thioredoxin domain-containing protein</fullName>
    </submittedName>
</protein>
<dbReference type="Proteomes" id="UP000273044">
    <property type="component" value="Chromosome"/>
</dbReference>
<keyword evidence="6" id="KW-0472">Membrane</keyword>
<comment type="similarity">
    <text evidence="1">Belongs to the thioredoxin family. DsbA subfamily.</text>
</comment>
<dbReference type="SUPFAM" id="SSF52833">
    <property type="entry name" value="Thioredoxin-like"/>
    <property type="match status" value="1"/>
</dbReference>
<keyword evidence="6" id="KW-1133">Transmembrane helix</keyword>
<dbReference type="GO" id="GO:0016491">
    <property type="term" value="F:oxidoreductase activity"/>
    <property type="evidence" value="ECO:0007669"/>
    <property type="project" value="UniProtKB-KW"/>
</dbReference>
<evidence type="ECO:0000256" key="3">
    <source>
        <dbReference type="ARBA" id="ARBA00023002"/>
    </source>
</evidence>
<dbReference type="Pfam" id="PF13462">
    <property type="entry name" value="Thioredoxin_4"/>
    <property type="match status" value="1"/>
</dbReference>
<dbReference type="Gene3D" id="3.40.30.10">
    <property type="entry name" value="Glutaredoxin"/>
    <property type="match status" value="1"/>
</dbReference>
<evidence type="ECO:0000313" key="10">
    <source>
        <dbReference type="Proteomes" id="UP000273044"/>
    </source>
</evidence>
<dbReference type="InterPro" id="IPR036249">
    <property type="entry name" value="Thioredoxin-like_sf"/>
</dbReference>
<dbReference type="PANTHER" id="PTHR13887:SF14">
    <property type="entry name" value="DISULFIDE BOND FORMATION PROTEIN D"/>
    <property type="match status" value="1"/>
</dbReference>
<keyword evidence="5" id="KW-0676">Redox-active center</keyword>
<keyword evidence="6" id="KW-0812">Transmembrane</keyword>
<evidence type="ECO:0000256" key="6">
    <source>
        <dbReference type="SAM" id="Phobius"/>
    </source>
</evidence>
<evidence type="ECO:0000256" key="1">
    <source>
        <dbReference type="ARBA" id="ARBA00005791"/>
    </source>
</evidence>
<dbReference type="OrthoDB" id="117402at2"/>
<proteinExistence type="inferred from homology"/>
<dbReference type="PANTHER" id="PTHR13887">
    <property type="entry name" value="GLUTATHIONE S-TRANSFERASE KAPPA"/>
    <property type="match status" value="1"/>
</dbReference>
<evidence type="ECO:0000256" key="2">
    <source>
        <dbReference type="ARBA" id="ARBA00022729"/>
    </source>
</evidence>
<gene>
    <name evidence="8" type="ORF">J5A53_06710</name>
    <name evidence="9" type="ORF">NCTC12967_01780</name>
</gene>
<evidence type="ECO:0000313" key="8">
    <source>
        <dbReference type="EMBL" id="QUC12358.1"/>
    </source>
</evidence>
<keyword evidence="4" id="KW-1015">Disulfide bond</keyword>
<keyword evidence="3" id="KW-0560">Oxidoreductase</keyword>
<dbReference type="InterPro" id="IPR012336">
    <property type="entry name" value="Thioredoxin-like_fold"/>
</dbReference>
<evidence type="ECO:0000313" key="9">
    <source>
        <dbReference type="EMBL" id="VEH70483.1"/>
    </source>
</evidence>
<evidence type="ECO:0000256" key="4">
    <source>
        <dbReference type="ARBA" id="ARBA00023157"/>
    </source>
</evidence>
<dbReference type="Proteomes" id="UP000677180">
    <property type="component" value="Chromosome"/>
</dbReference>
<evidence type="ECO:0000259" key="7">
    <source>
        <dbReference type="Pfam" id="PF13462"/>
    </source>
</evidence>
<feature type="transmembrane region" description="Helical" evidence="6">
    <location>
        <begin position="29"/>
        <end position="53"/>
    </location>
</feature>
<organism evidence="9 10">
    <name type="scientific">Arachnia propionica</name>
    <dbReference type="NCBI Taxonomy" id="1750"/>
    <lineage>
        <taxon>Bacteria</taxon>
        <taxon>Bacillati</taxon>
        <taxon>Actinomycetota</taxon>
        <taxon>Actinomycetes</taxon>
        <taxon>Propionibacteriales</taxon>
        <taxon>Propionibacteriaceae</taxon>
        <taxon>Arachnia</taxon>
    </lineage>
</organism>
<reference evidence="9 10" key="1">
    <citation type="submission" date="2018-12" db="EMBL/GenBank/DDBJ databases">
        <authorList>
            <consortium name="Pathogen Informatics"/>
        </authorList>
    </citation>
    <scope>NUCLEOTIDE SEQUENCE [LARGE SCALE GENOMIC DNA]</scope>
    <source>
        <strain evidence="9 10">NCTC12967</strain>
    </source>
</reference>
<keyword evidence="9" id="KW-0413">Isomerase</keyword>
<reference evidence="8" key="2">
    <citation type="submission" date="2021-03" db="EMBL/GenBank/DDBJ databases">
        <title>Human Oral Microbial Genomes.</title>
        <authorList>
            <person name="Johnston C.D."/>
            <person name="Chen T."/>
            <person name="Dewhirst F.E."/>
        </authorList>
    </citation>
    <scope>NUCLEOTIDE SEQUENCE</scope>
    <source>
        <strain evidence="8">F0714</strain>
    </source>
</reference>
<accession>A0A3S4U0R7</accession>
<feature type="domain" description="Thioredoxin-like fold" evidence="7">
    <location>
        <begin position="89"/>
        <end position="240"/>
    </location>
</feature>
<name>A0A3S4U0R7_9ACTN</name>
<dbReference type="EMBL" id="LR134406">
    <property type="protein sequence ID" value="VEH70483.1"/>
    <property type="molecule type" value="Genomic_DNA"/>
</dbReference>
<dbReference type="EMBL" id="CP072385">
    <property type="protein sequence ID" value="QUC12358.1"/>
    <property type="molecule type" value="Genomic_DNA"/>
</dbReference>
<sequence>MANNSNLSKRVALRQQQELEARRKRNARMLGVGLGVLALVVVVLIIVVVANAISSKAPAAEQLTPPNATEGHGIAIKSKNTQPAGDVPNVVVYEDSQCPICKDYETQYGNAMLQLIDEGKITLEVRTAYFLDDQIEQTPNKKSSQRAAMAAAAADAVGKYREYHKVIYENQPREGVGYTDQQLRVDFAAKAGITGDDLATFQKLYDTKAYADFAKNSHEAMGKAGIGGTPTYVVNGKKINLGNLPSNDPQTVLTAIQSAASGSN</sequence>
<evidence type="ECO:0000256" key="5">
    <source>
        <dbReference type="ARBA" id="ARBA00023284"/>
    </source>
</evidence>
<keyword evidence="2" id="KW-0732">Signal</keyword>
<dbReference type="RefSeq" id="WP_041696478.1">
    <property type="nucleotide sequence ID" value="NZ_CAJZDL010000032.1"/>
</dbReference>
<keyword evidence="10" id="KW-1185">Reference proteome</keyword>
<dbReference type="GeneID" id="64407237"/>
<dbReference type="GO" id="GO:0016853">
    <property type="term" value="F:isomerase activity"/>
    <property type="evidence" value="ECO:0007669"/>
    <property type="project" value="UniProtKB-KW"/>
</dbReference>
<dbReference type="AlphaFoldDB" id="A0A3S4U0R7"/>